<protein>
    <submittedName>
        <fullName evidence="1">Uncharacterized protein</fullName>
    </submittedName>
</protein>
<evidence type="ECO:0000313" key="2">
    <source>
        <dbReference type="Proteomes" id="UP000652761"/>
    </source>
</evidence>
<evidence type="ECO:0000313" key="1">
    <source>
        <dbReference type="EMBL" id="MQL87577.1"/>
    </source>
</evidence>
<comment type="caution">
    <text evidence="1">The sequence shown here is derived from an EMBL/GenBank/DDBJ whole genome shotgun (WGS) entry which is preliminary data.</text>
</comment>
<reference evidence="1" key="1">
    <citation type="submission" date="2017-07" db="EMBL/GenBank/DDBJ databases">
        <title>Taro Niue Genome Assembly and Annotation.</title>
        <authorList>
            <person name="Atibalentja N."/>
            <person name="Keating K."/>
            <person name="Fields C.J."/>
        </authorList>
    </citation>
    <scope>NUCLEOTIDE SEQUENCE</scope>
    <source>
        <strain evidence="1">Niue_2</strain>
        <tissue evidence="1">Leaf</tissue>
    </source>
</reference>
<proteinExistence type="predicted"/>
<accession>A0A843UYR5</accession>
<keyword evidence="2" id="KW-1185">Reference proteome</keyword>
<dbReference type="EMBL" id="NMUH01000988">
    <property type="protein sequence ID" value="MQL87577.1"/>
    <property type="molecule type" value="Genomic_DNA"/>
</dbReference>
<gene>
    <name evidence="1" type="ORF">Taro_020123</name>
</gene>
<organism evidence="1 2">
    <name type="scientific">Colocasia esculenta</name>
    <name type="common">Wild taro</name>
    <name type="synonym">Arum esculentum</name>
    <dbReference type="NCBI Taxonomy" id="4460"/>
    <lineage>
        <taxon>Eukaryota</taxon>
        <taxon>Viridiplantae</taxon>
        <taxon>Streptophyta</taxon>
        <taxon>Embryophyta</taxon>
        <taxon>Tracheophyta</taxon>
        <taxon>Spermatophyta</taxon>
        <taxon>Magnoliopsida</taxon>
        <taxon>Liliopsida</taxon>
        <taxon>Araceae</taxon>
        <taxon>Aroideae</taxon>
        <taxon>Colocasieae</taxon>
        <taxon>Colocasia</taxon>
    </lineage>
</organism>
<name>A0A843UYR5_COLES</name>
<dbReference type="Proteomes" id="UP000652761">
    <property type="component" value="Unassembled WGS sequence"/>
</dbReference>
<dbReference type="AlphaFoldDB" id="A0A843UYR5"/>
<sequence length="139" mass="16235">MYTCAEATTCSGARSAEATSHKSYDVYACRSDHVLGSSECRSDLAQELRCIRVPKRPRLQELYRTSINLKTTMMKQCFLEDFRESLLRRSMDPIDTSRRIRRARNQHAMNASSQDTLKLNVQNSKEKIRLTSMRKRRRK</sequence>